<evidence type="ECO:0000313" key="2">
    <source>
        <dbReference type="Proteomes" id="UP000218151"/>
    </source>
</evidence>
<dbReference type="AlphaFoldDB" id="A0A2A2SHM4"/>
<name>A0A2A2SHM4_9SPHN</name>
<keyword evidence="2" id="KW-1185">Reference proteome</keyword>
<dbReference type="Proteomes" id="UP000218151">
    <property type="component" value="Unassembled WGS sequence"/>
</dbReference>
<sequence>MGSGVTLAYFIVFATTRPGGPERWVVYTLRNVAPLLLLAGAARALMLRFAAGRSVPRQILLHAVLAGCFTLG</sequence>
<comment type="caution">
    <text evidence="1">The sequence shown here is derived from an EMBL/GenBank/DDBJ whole genome shotgun (WGS) entry which is preliminary data.</text>
</comment>
<organism evidence="1 2">
    <name type="scientific">Sphingomonas lenta</name>
    <dbReference type="NCBI Taxonomy" id="1141887"/>
    <lineage>
        <taxon>Bacteria</taxon>
        <taxon>Pseudomonadati</taxon>
        <taxon>Pseudomonadota</taxon>
        <taxon>Alphaproteobacteria</taxon>
        <taxon>Sphingomonadales</taxon>
        <taxon>Sphingomonadaceae</taxon>
        <taxon>Sphingomonas</taxon>
    </lineage>
</organism>
<reference evidence="2" key="1">
    <citation type="submission" date="2017-09" db="EMBL/GenBank/DDBJ databases">
        <authorList>
            <person name="Feng G."/>
            <person name="Zhu H."/>
        </authorList>
    </citation>
    <scope>NUCLEOTIDE SEQUENCE [LARGE SCALE GENOMIC DNA]</scope>
    <source>
        <strain evidence="2">1PNM-20</strain>
    </source>
</reference>
<gene>
    <name evidence="1" type="ORF">CKY28_05245</name>
</gene>
<dbReference type="EMBL" id="NSLI01000002">
    <property type="protein sequence ID" value="PAX08767.1"/>
    <property type="molecule type" value="Genomic_DNA"/>
</dbReference>
<protein>
    <submittedName>
        <fullName evidence="1">Uncharacterized protein</fullName>
    </submittedName>
</protein>
<evidence type="ECO:0000313" key="1">
    <source>
        <dbReference type="EMBL" id="PAX08767.1"/>
    </source>
</evidence>
<accession>A0A2A2SHM4</accession>
<proteinExistence type="predicted"/>